<keyword evidence="8" id="KW-1185">Reference proteome</keyword>
<dbReference type="AlphaFoldDB" id="A0A4Q9DMK7"/>
<dbReference type="Proteomes" id="UP000293142">
    <property type="component" value="Unassembled WGS sequence"/>
</dbReference>
<evidence type="ECO:0000313" key="7">
    <source>
        <dbReference type="EMBL" id="TBL74653.1"/>
    </source>
</evidence>
<evidence type="ECO:0000256" key="4">
    <source>
        <dbReference type="ARBA" id="ARBA00022857"/>
    </source>
</evidence>
<dbReference type="GO" id="GO:0050661">
    <property type="term" value="F:NADP binding"/>
    <property type="evidence" value="ECO:0007669"/>
    <property type="project" value="InterPro"/>
</dbReference>
<keyword evidence="3" id="KW-0288">FMN</keyword>
<dbReference type="SUPFAM" id="SSF51395">
    <property type="entry name" value="FMN-linked oxidoreductases"/>
    <property type="match status" value="1"/>
</dbReference>
<comment type="cofactor">
    <cofactor evidence="1">
        <name>FMN</name>
        <dbReference type="ChEBI" id="CHEBI:58210"/>
    </cofactor>
</comment>
<keyword evidence="5" id="KW-0560">Oxidoreductase</keyword>
<dbReference type="PANTHER" id="PTHR43303:SF4">
    <property type="entry name" value="NADPH DEHYDROGENASE C23G7.10C-RELATED"/>
    <property type="match status" value="1"/>
</dbReference>
<gene>
    <name evidence="7" type="ORF">EYB31_25390</name>
</gene>
<dbReference type="InterPro" id="IPR001155">
    <property type="entry name" value="OxRdtase_FMN_N"/>
</dbReference>
<organism evidence="7 8">
    <name type="scientific">Paenibacillus thalictri</name>
    <dbReference type="NCBI Taxonomy" id="2527873"/>
    <lineage>
        <taxon>Bacteria</taxon>
        <taxon>Bacillati</taxon>
        <taxon>Bacillota</taxon>
        <taxon>Bacilli</taxon>
        <taxon>Bacillales</taxon>
        <taxon>Paenibacillaceae</taxon>
        <taxon>Paenibacillus</taxon>
    </lineage>
</organism>
<dbReference type="InterPro" id="IPR044152">
    <property type="entry name" value="YqjM-like"/>
</dbReference>
<name>A0A4Q9DMK7_9BACL</name>
<sequence length="325" mass="35503">MTISLHAPITLGGVTLRNRLVMAPMQQYKGTSEAFAVSHHIEFYGRRARHVGLVIAESTAVSPNGRLWENDIGIFTDRHVEPLKKMTNAVHEQGTPIFVQLSHGGRKSSPQVTRSLIAPSAIAFDDHYGTPAALTSEGIDRVIGDYRTAAKRSLEAGFDGIELHAAHGFLLHQFASPLSNAREDAYGGSTENRARLLKEVLHAVRGEVGRNYPVIVRISATDYCAGGLTPEEWARMLKPLEPQLDAIHVSSGGLLPLRPNDVYPAYQLPHAAAIKPHFQIPVIAVGKIHSRSLAERILDDRLADCIAIGTPLLEDPDFAEYLLAQ</sequence>
<dbReference type="Pfam" id="PF00724">
    <property type="entry name" value="Oxidored_FMN"/>
    <property type="match status" value="1"/>
</dbReference>
<protein>
    <submittedName>
        <fullName evidence="7">NADH:flavin oxidoreductase</fullName>
    </submittedName>
</protein>
<evidence type="ECO:0000256" key="3">
    <source>
        <dbReference type="ARBA" id="ARBA00022643"/>
    </source>
</evidence>
<reference evidence="7 8" key="1">
    <citation type="submission" date="2019-02" db="EMBL/GenBank/DDBJ databases">
        <title>Paenibacillus sp. nov., isolated from surface-sterilized tissue of Thalictrum simplex L.</title>
        <authorList>
            <person name="Tuo L."/>
        </authorList>
    </citation>
    <scope>NUCLEOTIDE SEQUENCE [LARGE SCALE GENOMIC DNA]</scope>
    <source>
        <strain evidence="7 8">N2SHLJ1</strain>
    </source>
</reference>
<dbReference type="PANTHER" id="PTHR43303">
    <property type="entry name" value="NADPH DEHYDROGENASE C23G7.10C-RELATED"/>
    <property type="match status" value="1"/>
</dbReference>
<evidence type="ECO:0000256" key="2">
    <source>
        <dbReference type="ARBA" id="ARBA00022630"/>
    </source>
</evidence>
<comment type="caution">
    <text evidence="7">The sequence shown here is derived from an EMBL/GenBank/DDBJ whole genome shotgun (WGS) entry which is preliminary data.</text>
</comment>
<evidence type="ECO:0000313" key="8">
    <source>
        <dbReference type="Proteomes" id="UP000293142"/>
    </source>
</evidence>
<keyword evidence="2" id="KW-0285">Flavoprotein</keyword>
<dbReference type="Gene3D" id="3.20.20.70">
    <property type="entry name" value="Aldolase class I"/>
    <property type="match status" value="1"/>
</dbReference>
<evidence type="ECO:0000256" key="5">
    <source>
        <dbReference type="ARBA" id="ARBA00023002"/>
    </source>
</evidence>
<evidence type="ECO:0000256" key="1">
    <source>
        <dbReference type="ARBA" id="ARBA00001917"/>
    </source>
</evidence>
<dbReference type="RefSeq" id="WP_131016238.1">
    <property type="nucleotide sequence ID" value="NZ_SIRE01000019.1"/>
</dbReference>
<dbReference type="InterPro" id="IPR013785">
    <property type="entry name" value="Aldolase_TIM"/>
</dbReference>
<evidence type="ECO:0000259" key="6">
    <source>
        <dbReference type="Pfam" id="PF00724"/>
    </source>
</evidence>
<dbReference type="GO" id="GO:0010181">
    <property type="term" value="F:FMN binding"/>
    <property type="evidence" value="ECO:0007669"/>
    <property type="project" value="InterPro"/>
</dbReference>
<accession>A0A4Q9DMK7</accession>
<dbReference type="EMBL" id="SIRE01000019">
    <property type="protein sequence ID" value="TBL74653.1"/>
    <property type="molecule type" value="Genomic_DNA"/>
</dbReference>
<feature type="domain" description="NADH:flavin oxidoreductase/NADH oxidase N-terminal" evidence="6">
    <location>
        <begin position="5"/>
        <end position="320"/>
    </location>
</feature>
<dbReference type="OrthoDB" id="9772736at2"/>
<proteinExistence type="predicted"/>
<dbReference type="GO" id="GO:0003959">
    <property type="term" value="F:NADPH dehydrogenase activity"/>
    <property type="evidence" value="ECO:0007669"/>
    <property type="project" value="InterPro"/>
</dbReference>
<keyword evidence="4" id="KW-0521">NADP</keyword>